<sequence length="73" mass="8004">MRSKPSKLSVIDTLTIAPSVQLSTASIRPYTSSEKLSDSLEQPPPSQEISQPKKLKNKDVIAKRSARLGLDKI</sequence>
<reference evidence="2 3" key="1">
    <citation type="journal article" date="2018" name="Sci. Rep.">
        <title>Genomic signatures of local adaptation to the degree of environmental predictability in rotifers.</title>
        <authorList>
            <person name="Franch-Gras L."/>
            <person name="Hahn C."/>
            <person name="Garcia-Roger E.M."/>
            <person name="Carmona M.J."/>
            <person name="Serra M."/>
            <person name="Gomez A."/>
        </authorList>
    </citation>
    <scope>NUCLEOTIDE SEQUENCE [LARGE SCALE GENOMIC DNA]</scope>
    <source>
        <strain evidence="2">HYR1</strain>
    </source>
</reference>
<accession>A0A3M7T9C6</accession>
<dbReference type="Proteomes" id="UP000276133">
    <property type="component" value="Unassembled WGS sequence"/>
</dbReference>
<evidence type="ECO:0000256" key="1">
    <source>
        <dbReference type="SAM" id="MobiDB-lite"/>
    </source>
</evidence>
<name>A0A3M7T9C6_BRAPC</name>
<protein>
    <submittedName>
        <fullName evidence="2">Uncharacterized protein</fullName>
    </submittedName>
</protein>
<feature type="region of interest" description="Disordered" evidence="1">
    <location>
        <begin position="31"/>
        <end position="60"/>
    </location>
</feature>
<dbReference type="EMBL" id="REGN01000096">
    <property type="protein sequence ID" value="RNA44517.1"/>
    <property type="molecule type" value="Genomic_DNA"/>
</dbReference>
<organism evidence="2 3">
    <name type="scientific">Brachionus plicatilis</name>
    <name type="common">Marine rotifer</name>
    <name type="synonym">Brachionus muelleri</name>
    <dbReference type="NCBI Taxonomy" id="10195"/>
    <lineage>
        <taxon>Eukaryota</taxon>
        <taxon>Metazoa</taxon>
        <taxon>Spiralia</taxon>
        <taxon>Gnathifera</taxon>
        <taxon>Rotifera</taxon>
        <taxon>Eurotatoria</taxon>
        <taxon>Monogononta</taxon>
        <taxon>Pseudotrocha</taxon>
        <taxon>Ploima</taxon>
        <taxon>Brachionidae</taxon>
        <taxon>Brachionus</taxon>
    </lineage>
</organism>
<dbReference type="AlphaFoldDB" id="A0A3M7T9C6"/>
<evidence type="ECO:0000313" key="2">
    <source>
        <dbReference type="EMBL" id="RNA44517.1"/>
    </source>
</evidence>
<proteinExistence type="predicted"/>
<comment type="caution">
    <text evidence="2">The sequence shown here is derived from an EMBL/GenBank/DDBJ whole genome shotgun (WGS) entry which is preliminary data.</text>
</comment>
<gene>
    <name evidence="2" type="ORF">BpHYR1_051255</name>
</gene>
<keyword evidence="3" id="KW-1185">Reference proteome</keyword>
<evidence type="ECO:0000313" key="3">
    <source>
        <dbReference type="Proteomes" id="UP000276133"/>
    </source>
</evidence>